<dbReference type="OrthoDB" id="878494at2"/>
<dbReference type="PROSITE" id="PS51257">
    <property type="entry name" value="PROKAR_LIPOPROTEIN"/>
    <property type="match status" value="1"/>
</dbReference>
<evidence type="ECO:0000313" key="1">
    <source>
        <dbReference type="EMBL" id="OGX84603.1"/>
    </source>
</evidence>
<accession>A0A1G1T143</accession>
<dbReference type="RefSeq" id="WP_125932588.1">
    <property type="nucleotide sequence ID" value="NZ_MDZC01000068.1"/>
</dbReference>
<comment type="caution">
    <text evidence="1">The sequence shown here is derived from an EMBL/GenBank/DDBJ whole genome shotgun (WGS) entry which is preliminary data.</text>
</comment>
<dbReference type="EMBL" id="MDZC01000068">
    <property type="protein sequence ID" value="OGX84603.1"/>
    <property type="molecule type" value="Genomic_DNA"/>
</dbReference>
<protein>
    <submittedName>
        <fullName evidence="1">Uncharacterized protein</fullName>
    </submittedName>
</protein>
<organism evidence="1 2">
    <name type="scientific">Hymenobacter glacialis</name>
    <dbReference type="NCBI Taxonomy" id="1908236"/>
    <lineage>
        <taxon>Bacteria</taxon>
        <taxon>Pseudomonadati</taxon>
        <taxon>Bacteroidota</taxon>
        <taxon>Cytophagia</taxon>
        <taxon>Cytophagales</taxon>
        <taxon>Hymenobacteraceae</taxon>
        <taxon>Hymenobacter</taxon>
    </lineage>
</organism>
<reference evidence="1 2" key="1">
    <citation type="submission" date="2016-08" db="EMBL/GenBank/DDBJ databases">
        <title>Hymenobacter coccineus sp. nov., Hymenobacter lapidarius sp. nov. and Hymenobacter glacialis sp. nov., isolated from Antarctic soil.</title>
        <authorList>
            <person name="Sedlacek I."/>
            <person name="Kralova S."/>
            <person name="Kyrova K."/>
            <person name="Maslanova I."/>
            <person name="Stankova E."/>
            <person name="Vrbovska V."/>
            <person name="Nemec M."/>
            <person name="Bartak M."/>
            <person name="Svec P."/>
            <person name="Busse H.-J."/>
            <person name="Pantucek R."/>
        </authorList>
    </citation>
    <scope>NUCLEOTIDE SEQUENCE [LARGE SCALE GENOMIC DNA]</scope>
    <source>
        <strain evidence="1 2">CCM 8648</strain>
    </source>
</reference>
<keyword evidence="2" id="KW-1185">Reference proteome</keyword>
<proteinExistence type="predicted"/>
<dbReference type="Proteomes" id="UP000177791">
    <property type="component" value="Unassembled WGS sequence"/>
</dbReference>
<evidence type="ECO:0000313" key="2">
    <source>
        <dbReference type="Proteomes" id="UP000177791"/>
    </source>
</evidence>
<dbReference type="AlphaFoldDB" id="A0A1G1T143"/>
<sequence>MRLLFASSLLLSFLGCEKEKGPVAVPVGFLPEVTITPTARTMQRGDTLWLEMNCSDSLLDRHSGRRFRVRPQDVALRSAILFRRLVGVGQEPASIAPSFRIVEKIGRAAVKGSISASFEPEYNGARYRARIGLIPTQTGVTAISLIMVPVEGTRGLGRFTPFVALPPDAEGREQKAVLDESFYVINGGKANNFDLFAQHTKAYFFEPGIHIQQDIYETKSTFTVEVK</sequence>
<gene>
    <name evidence="1" type="ORF">BEN48_02365</name>
</gene>
<name>A0A1G1T143_9BACT</name>